<proteinExistence type="inferred from homology"/>
<dbReference type="Gene3D" id="3.40.50.150">
    <property type="entry name" value="Vaccinia Virus protein VP39"/>
    <property type="match status" value="1"/>
</dbReference>
<organism evidence="7 8">
    <name type="scientific">Pseudoalteromonas obscura</name>
    <dbReference type="NCBI Taxonomy" id="3048491"/>
    <lineage>
        <taxon>Bacteria</taxon>
        <taxon>Pseudomonadati</taxon>
        <taxon>Pseudomonadota</taxon>
        <taxon>Gammaproteobacteria</taxon>
        <taxon>Alteromonadales</taxon>
        <taxon>Pseudoalteromonadaceae</taxon>
        <taxon>Pseudoalteromonas</taxon>
    </lineage>
</organism>
<gene>
    <name evidence="6 7" type="primary">rlmF</name>
    <name evidence="7" type="ORF">QNM18_19745</name>
</gene>
<evidence type="ECO:0000256" key="1">
    <source>
        <dbReference type="ARBA" id="ARBA00022490"/>
    </source>
</evidence>
<comment type="subcellular location">
    <subcellularLocation>
        <location evidence="6">Cytoplasm</location>
    </subcellularLocation>
</comment>
<dbReference type="RefSeq" id="WP_284138225.1">
    <property type="nucleotide sequence ID" value="NZ_JASJUT010000010.1"/>
</dbReference>
<dbReference type="PIRSF" id="PIRSF029038">
    <property type="entry name" value="Mtase_YbiN_prd"/>
    <property type="match status" value="1"/>
</dbReference>
<name>A0ABT7EQG1_9GAMM</name>
<keyword evidence="4 6" id="KW-0808">Transferase</keyword>
<keyword evidence="5 6" id="KW-0949">S-adenosyl-L-methionine</keyword>
<dbReference type="InterPro" id="IPR029063">
    <property type="entry name" value="SAM-dependent_MTases_sf"/>
</dbReference>
<keyword evidence="3 6" id="KW-0489">Methyltransferase</keyword>
<evidence type="ECO:0000313" key="7">
    <source>
        <dbReference type="EMBL" id="MDK2597292.1"/>
    </source>
</evidence>
<comment type="similarity">
    <text evidence="6">Belongs to the methyltransferase superfamily. METTL16/RlmF family.</text>
</comment>
<dbReference type="NCBIfam" id="NF008725">
    <property type="entry name" value="PRK11727.1"/>
    <property type="match status" value="1"/>
</dbReference>
<comment type="caution">
    <text evidence="7">The sequence shown here is derived from an EMBL/GenBank/DDBJ whole genome shotgun (WGS) entry which is preliminary data.</text>
</comment>
<keyword evidence="8" id="KW-1185">Reference proteome</keyword>
<accession>A0ABT7EQG1</accession>
<dbReference type="InterPro" id="IPR010286">
    <property type="entry name" value="METTL16/RlmF"/>
</dbReference>
<dbReference type="EC" id="2.1.1.181" evidence="6"/>
<evidence type="ECO:0000313" key="8">
    <source>
        <dbReference type="Proteomes" id="UP001231915"/>
    </source>
</evidence>
<dbReference type="CDD" id="cd02440">
    <property type="entry name" value="AdoMet_MTases"/>
    <property type="match status" value="1"/>
</dbReference>
<keyword evidence="1 6" id="KW-0963">Cytoplasm</keyword>
<dbReference type="PANTHER" id="PTHR13393">
    <property type="entry name" value="SAM-DEPENDENT METHYLTRANSFERASE"/>
    <property type="match status" value="1"/>
</dbReference>
<evidence type="ECO:0000256" key="6">
    <source>
        <dbReference type="HAMAP-Rule" id="MF_01848"/>
    </source>
</evidence>
<protein>
    <recommendedName>
        <fullName evidence="6">Ribosomal RNA large subunit methyltransferase F</fullName>
        <ecNumber evidence="6">2.1.1.181</ecNumber>
    </recommendedName>
    <alternativeName>
        <fullName evidence="6">23S rRNA mA1618 methyltransferase</fullName>
    </alternativeName>
    <alternativeName>
        <fullName evidence="6">rRNA adenine N-6-methyltransferase</fullName>
    </alternativeName>
</protein>
<evidence type="ECO:0000256" key="2">
    <source>
        <dbReference type="ARBA" id="ARBA00022552"/>
    </source>
</evidence>
<comment type="catalytic activity">
    <reaction evidence="6">
        <text>adenosine(1618) in 23S rRNA + S-adenosyl-L-methionine = N(6)-methyladenosine(1618) in 23S rRNA + S-adenosyl-L-homocysteine + H(+)</text>
        <dbReference type="Rhea" id="RHEA:16497"/>
        <dbReference type="Rhea" id="RHEA-COMP:10229"/>
        <dbReference type="Rhea" id="RHEA-COMP:10231"/>
        <dbReference type="ChEBI" id="CHEBI:15378"/>
        <dbReference type="ChEBI" id="CHEBI:57856"/>
        <dbReference type="ChEBI" id="CHEBI:59789"/>
        <dbReference type="ChEBI" id="CHEBI:74411"/>
        <dbReference type="ChEBI" id="CHEBI:74449"/>
        <dbReference type="EC" id="2.1.1.181"/>
    </reaction>
</comment>
<dbReference type="GO" id="GO:0052907">
    <property type="term" value="F:23S rRNA (adenine(1618)-N(6))-methyltransferase activity"/>
    <property type="evidence" value="ECO:0007669"/>
    <property type="project" value="UniProtKB-EC"/>
</dbReference>
<reference evidence="7 8" key="1">
    <citation type="submission" date="2023-05" db="EMBL/GenBank/DDBJ databases">
        <title>Pseudoalteromonas ardens sp. nov., Pseudoalteromonas obscura sp. nov., and Pseudoalteromonas umbrosa sp. nov., isolated from the coral Montipora capitata.</title>
        <authorList>
            <person name="Thomas E.M."/>
            <person name="Smith E.M."/>
            <person name="Papke E."/>
            <person name="Shlafstein M.D."/>
            <person name="Oline D.K."/>
            <person name="Videau P."/>
            <person name="Saw J.H."/>
            <person name="Strangman W.K."/>
            <person name="Ushijima B."/>
        </authorList>
    </citation>
    <scope>NUCLEOTIDE SEQUENCE [LARGE SCALE GENOMIC DNA]</scope>
    <source>
        <strain evidence="7 8">P94</strain>
    </source>
</reference>
<dbReference type="HAMAP" id="MF_01848">
    <property type="entry name" value="23SrRNA_methyltr_F"/>
    <property type="match status" value="1"/>
</dbReference>
<dbReference type="EMBL" id="JASJUT010000010">
    <property type="protein sequence ID" value="MDK2597292.1"/>
    <property type="molecule type" value="Genomic_DNA"/>
</dbReference>
<dbReference type="SUPFAM" id="SSF53335">
    <property type="entry name" value="S-adenosyl-L-methionine-dependent methyltransferases"/>
    <property type="match status" value="1"/>
</dbReference>
<comment type="function">
    <text evidence="6">Specifically methylates the adenine in position 1618 of 23S rRNA.</text>
</comment>
<keyword evidence="2 6" id="KW-0698">rRNA processing</keyword>
<evidence type="ECO:0000256" key="5">
    <source>
        <dbReference type="ARBA" id="ARBA00022691"/>
    </source>
</evidence>
<dbReference type="Proteomes" id="UP001231915">
    <property type="component" value="Unassembled WGS sequence"/>
</dbReference>
<evidence type="ECO:0000256" key="3">
    <source>
        <dbReference type="ARBA" id="ARBA00022603"/>
    </source>
</evidence>
<dbReference type="Pfam" id="PF05971">
    <property type="entry name" value="Methyltransf_10"/>
    <property type="match status" value="1"/>
</dbReference>
<evidence type="ECO:0000256" key="4">
    <source>
        <dbReference type="ARBA" id="ARBA00022679"/>
    </source>
</evidence>
<dbReference type="InterPro" id="IPR016909">
    <property type="entry name" value="rRNA_lsu_MeTfrase_F"/>
</dbReference>
<sequence>MHPRNKHASGYDLPGLTKVVPELANYLVTKQNGEDTVDFSDPKAVILLNKALLFKHYGIAFWDLPDQFLCPPVPGRADYIHALADLLAEEHNDIVPTGKKVKCLDIGTGANLIYPIIGQSEYKWQFVGSDINPIAVKVSQSIVKANKLPIKVKHQPNSDAFFTGIIGKSDYFDITMCNPPFHASEQEAKKGTDRKWKNLGVAKTSQHLNFGGHAPELWCKGGELAFIRGMINESAQFRDQVGWFTSLVSKKDNLPALTKCLSKIGVKQHKVVKMLQGNKQSRFIAWRFD</sequence>
<dbReference type="PANTHER" id="PTHR13393:SF0">
    <property type="entry name" value="RNA N6-ADENOSINE-METHYLTRANSFERASE METTL16"/>
    <property type="match status" value="1"/>
</dbReference>